<organism evidence="8 9">
    <name type="scientific">Micromonospora endophytica</name>
    <dbReference type="NCBI Taxonomy" id="515350"/>
    <lineage>
        <taxon>Bacteria</taxon>
        <taxon>Bacillati</taxon>
        <taxon>Actinomycetota</taxon>
        <taxon>Actinomycetes</taxon>
        <taxon>Micromonosporales</taxon>
        <taxon>Micromonosporaceae</taxon>
        <taxon>Micromonospora</taxon>
    </lineage>
</organism>
<evidence type="ECO:0000256" key="7">
    <source>
        <dbReference type="ARBA" id="ARBA00047942"/>
    </source>
</evidence>
<dbReference type="InterPro" id="IPR038333">
    <property type="entry name" value="T1MK-like_N_sf"/>
</dbReference>
<dbReference type="PANTHER" id="PTHR42933">
    <property type="entry name" value="SLR6095 PROTEIN"/>
    <property type="match status" value="1"/>
</dbReference>
<dbReference type="GO" id="GO:0032259">
    <property type="term" value="P:methylation"/>
    <property type="evidence" value="ECO:0007669"/>
    <property type="project" value="UniProtKB-KW"/>
</dbReference>
<evidence type="ECO:0000256" key="1">
    <source>
        <dbReference type="ARBA" id="ARBA00006594"/>
    </source>
</evidence>
<name>A0A2W2CNT1_9ACTN</name>
<dbReference type="GO" id="GO:0009007">
    <property type="term" value="F:site-specific DNA-methyltransferase (adenine-specific) activity"/>
    <property type="evidence" value="ECO:0007669"/>
    <property type="project" value="UniProtKB-EC"/>
</dbReference>
<evidence type="ECO:0000256" key="6">
    <source>
        <dbReference type="ARBA" id="ARBA00022747"/>
    </source>
</evidence>
<keyword evidence="8" id="KW-0378">Hydrolase</keyword>
<keyword evidence="8" id="KW-0255">Endonuclease</keyword>
<dbReference type="Proteomes" id="UP000248627">
    <property type="component" value="Unassembled WGS sequence"/>
</dbReference>
<dbReference type="InterPro" id="IPR022749">
    <property type="entry name" value="D12N6_MeTrfase_N"/>
</dbReference>
<evidence type="ECO:0000256" key="4">
    <source>
        <dbReference type="ARBA" id="ARBA00022679"/>
    </source>
</evidence>
<keyword evidence="4" id="KW-0808">Transferase</keyword>
<dbReference type="InterPro" id="IPR051537">
    <property type="entry name" value="DNA_Adenine_Mtase"/>
</dbReference>
<evidence type="ECO:0000256" key="2">
    <source>
        <dbReference type="ARBA" id="ARBA00011900"/>
    </source>
</evidence>
<reference evidence="8 9" key="1">
    <citation type="submission" date="2018-01" db="EMBL/GenBank/DDBJ databases">
        <title>Draft genome sequence of Jishengella endophytica.</title>
        <authorList>
            <person name="Sahin N."/>
            <person name="Ay H."/>
            <person name="Saygin H."/>
        </authorList>
    </citation>
    <scope>NUCLEOTIDE SEQUENCE [LARGE SCALE GENOMIC DNA]</scope>
    <source>
        <strain evidence="8 9">DSM 45430</strain>
    </source>
</reference>
<dbReference type="Pfam" id="PF02384">
    <property type="entry name" value="N6_Mtase"/>
    <property type="match status" value="1"/>
</dbReference>
<dbReference type="EC" id="2.1.1.72" evidence="2"/>
<dbReference type="PROSITE" id="PS00092">
    <property type="entry name" value="N6_MTASE"/>
    <property type="match status" value="1"/>
</dbReference>
<keyword evidence="9" id="KW-1185">Reference proteome</keyword>
<dbReference type="REBASE" id="481131">
    <property type="entry name" value="M2.Men109090ORF52410P"/>
</dbReference>
<dbReference type="PANTHER" id="PTHR42933:SF3">
    <property type="entry name" value="TYPE I RESTRICTION ENZYME MJAVIII METHYLASE SUBUNIT"/>
    <property type="match status" value="1"/>
</dbReference>
<evidence type="ECO:0000256" key="3">
    <source>
        <dbReference type="ARBA" id="ARBA00022603"/>
    </source>
</evidence>
<sequence>MNSSKHTELANNAWSVADLLRGDYKQSDYGKVILPFTVLRRLECVLEPTRPKVQETHERFAGQDVDVARFLRRAAGHSFYNTSRYTLKSIANDSSQAAKHLLAYIGAFSENAQEVLHRYEFPQQIRRLDSANLLYKVIARFADLDLRPVELDEHGQVVTDDRGRPKVVVSNHQMGYVFEELIRRFAEQSNETAGEHFTPREVIELMVNLLVAPDDDALSVPGVVRTVMDPACGTGGMLSAAEEHITSLNKSATVQVFGQELNPESWAICRSDMMIKGQDPENIKFGNSFSDDGHRGERFDYLLANPPFGVEWKKVKDEVEQEHETLGDDGRFGAGLPRINDGSLLFLQHMISKMKPVTADGKGGSRVAIVFNGSPLFTGAADSGESRIRRWILENDWLEGIVALPDQLFYNTGISTYFWILTNRKSPDHVGKVILLDARDQFAKMRKSLGDKRKYLTDDQISEITRRYAEALHIADDPEHPQHQKVKIFANEDFGYRRITVERPLKLRFEVTDETLTRVRDAKPFAKALDVDLFTAALKPLLGRSWTTKRAAWDAIRSAMAEGGVLWPTGAPFQKALREVIGVRDPDGEVQLVKGDPEPDPDLRDYENVPLHEDIEEYLRREVLPHVPDAWIDHTKTKIGYEIPFTRHFYVYKPPRPLAEIDAELKALEAEIQALLGEVTG</sequence>
<keyword evidence="3" id="KW-0489">Methyltransferase</keyword>
<dbReference type="InterPro" id="IPR029063">
    <property type="entry name" value="SAM-dependent_MTases_sf"/>
</dbReference>
<keyword evidence="6" id="KW-0680">Restriction system</keyword>
<dbReference type="InterPro" id="IPR003356">
    <property type="entry name" value="DNA_methylase_A-5"/>
</dbReference>
<dbReference type="Pfam" id="PF12161">
    <property type="entry name" value="HsdM_N"/>
    <property type="match status" value="1"/>
</dbReference>
<dbReference type="Gene3D" id="3.40.50.150">
    <property type="entry name" value="Vaccinia Virus protein VP39"/>
    <property type="match status" value="1"/>
</dbReference>
<dbReference type="Gene3D" id="1.20.1260.30">
    <property type="match status" value="1"/>
</dbReference>
<dbReference type="GO" id="GO:0004519">
    <property type="term" value="F:endonuclease activity"/>
    <property type="evidence" value="ECO:0007669"/>
    <property type="project" value="UniProtKB-KW"/>
</dbReference>
<comment type="catalytic activity">
    <reaction evidence="7">
        <text>a 2'-deoxyadenosine in DNA + S-adenosyl-L-methionine = an N(6)-methyl-2'-deoxyadenosine in DNA + S-adenosyl-L-homocysteine + H(+)</text>
        <dbReference type="Rhea" id="RHEA:15197"/>
        <dbReference type="Rhea" id="RHEA-COMP:12418"/>
        <dbReference type="Rhea" id="RHEA-COMP:12419"/>
        <dbReference type="ChEBI" id="CHEBI:15378"/>
        <dbReference type="ChEBI" id="CHEBI:57856"/>
        <dbReference type="ChEBI" id="CHEBI:59789"/>
        <dbReference type="ChEBI" id="CHEBI:90615"/>
        <dbReference type="ChEBI" id="CHEBI:90616"/>
        <dbReference type="EC" id="2.1.1.72"/>
    </reaction>
</comment>
<dbReference type="OrthoDB" id="9784823at2"/>
<accession>A0A2W2CNT1</accession>
<dbReference type="GO" id="GO:0009307">
    <property type="term" value="P:DNA restriction-modification system"/>
    <property type="evidence" value="ECO:0007669"/>
    <property type="project" value="UniProtKB-KW"/>
</dbReference>
<protein>
    <recommendedName>
        <fullName evidence="2">site-specific DNA-methyltransferase (adenine-specific)</fullName>
        <ecNumber evidence="2">2.1.1.72</ecNumber>
    </recommendedName>
</protein>
<comment type="similarity">
    <text evidence="1">Belongs to the N(4)/N(6)-methyltransferase family.</text>
</comment>
<dbReference type="PRINTS" id="PR00507">
    <property type="entry name" value="N12N6MTFRASE"/>
</dbReference>
<dbReference type="CDD" id="cd02440">
    <property type="entry name" value="AdoMet_MTases"/>
    <property type="match status" value="1"/>
</dbReference>
<evidence type="ECO:0000313" key="9">
    <source>
        <dbReference type="Proteomes" id="UP000248627"/>
    </source>
</evidence>
<dbReference type="RefSeq" id="WP_111241105.1">
    <property type="nucleotide sequence ID" value="NZ_AP023358.1"/>
</dbReference>
<keyword evidence="8" id="KW-0540">Nuclease</keyword>
<dbReference type="GO" id="GO:0008170">
    <property type="term" value="F:N-methyltransferase activity"/>
    <property type="evidence" value="ECO:0007669"/>
    <property type="project" value="InterPro"/>
</dbReference>
<dbReference type="InterPro" id="IPR002052">
    <property type="entry name" value="DNA_methylase_N6_adenine_CS"/>
</dbReference>
<keyword evidence="5" id="KW-0949">S-adenosyl-L-methionine</keyword>
<dbReference type="SUPFAM" id="SSF53335">
    <property type="entry name" value="S-adenosyl-L-methionine-dependent methyltransferases"/>
    <property type="match status" value="1"/>
</dbReference>
<evidence type="ECO:0000313" key="8">
    <source>
        <dbReference type="EMBL" id="PZG01156.1"/>
    </source>
</evidence>
<dbReference type="EMBL" id="POTX01000001">
    <property type="protein sequence ID" value="PZG01156.1"/>
    <property type="molecule type" value="Genomic_DNA"/>
</dbReference>
<comment type="caution">
    <text evidence="8">The sequence shown here is derived from an EMBL/GenBank/DDBJ whole genome shotgun (WGS) entry which is preliminary data.</text>
</comment>
<dbReference type="GO" id="GO:0003677">
    <property type="term" value="F:DNA binding"/>
    <property type="evidence" value="ECO:0007669"/>
    <property type="project" value="InterPro"/>
</dbReference>
<evidence type="ECO:0000256" key="5">
    <source>
        <dbReference type="ARBA" id="ARBA00022691"/>
    </source>
</evidence>
<dbReference type="AlphaFoldDB" id="A0A2W2CNT1"/>
<proteinExistence type="inferred from homology"/>
<gene>
    <name evidence="8" type="ORF">C1I93_00100</name>
</gene>